<evidence type="ECO:0000259" key="2">
    <source>
        <dbReference type="Pfam" id="PF18135"/>
    </source>
</evidence>
<feature type="region of interest" description="Disordered" evidence="1">
    <location>
        <begin position="223"/>
        <end position="251"/>
    </location>
</feature>
<dbReference type="Pfam" id="PF18135">
    <property type="entry name" value="Type_ISP_C"/>
    <property type="match status" value="1"/>
</dbReference>
<organism evidence="3 4">
    <name type="scientific">Embleya scabrispora</name>
    <dbReference type="NCBI Taxonomy" id="159449"/>
    <lineage>
        <taxon>Bacteria</taxon>
        <taxon>Bacillati</taxon>
        <taxon>Actinomycetota</taxon>
        <taxon>Actinomycetes</taxon>
        <taxon>Kitasatosporales</taxon>
        <taxon>Streptomycetaceae</taxon>
        <taxon>Embleya</taxon>
    </lineage>
</organism>
<proteinExistence type="predicted"/>
<feature type="region of interest" description="Disordered" evidence="1">
    <location>
        <begin position="333"/>
        <end position="373"/>
    </location>
</feature>
<gene>
    <name evidence="3" type="ORF">B4N89_19785</name>
</gene>
<evidence type="ECO:0000313" key="3">
    <source>
        <dbReference type="EMBL" id="OPC85156.1"/>
    </source>
</evidence>
<protein>
    <recommendedName>
        <fullName evidence="2">Type ISP restriction-modification enzyme LLaBIII C-terminal specificity domain-containing protein</fullName>
    </recommendedName>
</protein>
<dbReference type="Proteomes" id="UP000190037">
    <property type="component" value="Unassembled WGS sequence"/>
</dbReference>
<name>A0A1T3P7U1_9ACTN</name>
<feature type="domain" description="Type ISP restriction-modification enzyme LLaBIII C-terminal specificity" evidence="2">
    <location>
        <begin position="1"/>
        <end position="310"/>
    </location>
</feature>
<dbReference type="AlphaFoldDB" id="A0A1T3P7U1"/>
<evidence type="ECO:0000256" key="1">
    <source>
        <dbReference type="SAM" id="MobiDB-lite"/>
    </source>
</evidence>
<evidence type="ECO:0000313" key="4">
    <source>
        <dbReference type="Proteomes" id="UP000190037"/>
    </source>
</evidence>
<reference evidence="3 4" key="1">
    <citation type="submission" date="2017-03" db="EMBL/GenBank/DDBJ databases">
        <title>Draft genome sequence of Streptomyces scabrisporus NF3, endophyte isolated from Amphipterygium adstringens.</title>
        <authorList>
            <person name="Vazquez M."/>
            <person name="Ceapa C.D."/>
            <person name="Rodriguez Luna D."/>
            <person name="Sanchez Esquivel S."/>
        </authorList>
    </citation>
    <scope>NUCLEOTIDE SEQUENCE [LARGE SCALE GENOMIC DNA]</scope>
    <source>
        <strain evidence="3 4">NF3</strain>
    </source>
</reference>
<accession>A0A1T3P7U1</accession>
<dbReference type="OrthoDB" id="9776021at2"/>
<dbReference type="EMBL" id="MWQN01000001">
    <property type="protein sequence ID" value="OPC85156.1"/>
    <property type="molecule type" value="Genomic_DNA"/>
</dbReference>
<keyword evidence="4" id="KW-1185">Reference proteome</keyword>
<dbReference type="STRING" id="159449.B4N89_19785"/>
<sequence length="373" mass="40437">MPWGTAGIATGRGWVYAPERETLRRRWARLAAAEDRDALLRPTRSRTAMSFPAPLPGCDAPSGPLAREVGPTPRLVRIARQPFDRQWLVADHRVLDAARPELWRVRGDRQVYLSIRQAGDPWPLLCSALVPDGTHHGGRGGRVAPLYRDPAGLAANLAPGLVDLLAARLGVPVDAEDVFAWIVAVTVDPQRVPLTADPDVWATGVDLGRRLVGLHTFGARFGRPGDGKPRLPGGRRPFVREPVPARPAGAHYDDESRSLLLGSGRIGPVAREAWESGVLEPWIAARTEPPGEGLERIRERTWSTDLTSELIDLLHVLGLLADLAEPRAKLHARTAEAPTLDPTPVLPPPPSSRRPPTVLDITEEGPGGQAVLL</sequence>
<feature type="compositionally biased region" description="Pro residues" evidence="1">
    <location>
        <begin position="344"/>
        <end position="353"/>
    </location>
</feature>
<dbReference type="InterPro" id="IPR041635">
    <property type="entry name" value="Type_ISP_LLaBIII_C"/>
</dbReference>
<comment type="caution">
    <text evidence="3">The sequence shown here is derived from an EMBL/GenBank/DDBJ whole genome shotgun (WGS) entry which is preliminary data.</text>
</comment>